<evidence type="ECO:0000256" key="2">
    <source>
        <dbReference type="SAM" id="Phobius"/>
    </source>
</evidence>
<evidence type="ECO:0000313" key="3">
    <source>
        <dbReference type="EMBL" id="NEE13504.1"/>
    </source>
</evidence>
<feature type="non-terminal residue" evidence="3">
    <location>
        <position position="77"/>
    </location>
</feature>
<dbReference type="EMBL" id="JAAGMN010004641">
    <property type="protein sequence ID" value="NEE13504.1"/>
    <property type="molecule type" value="Genomic_DNA"/>
</dbReference>
<dbReference type="AlphaFoldDB" id="A0A6G3X720"/>
<keyword evidence="2" id="KW-0812">Transmembrane</keyword>
<comment type="caution">
    <text evidence="3">The sequence shown here is derived from an EMBL/GenBank/DDBJ whole genome shotgun (WGS) entry which is preliminary data.</text>
</comment>
<accession>A0A6G3X720</accession>
<organism evidence="3">
    <name type="scientific">Streptomyces sp. SID7499</name>
    <dbReference type="NCBI Taxonomy" id="2706086"/>
    <lineage>
        <taxon>Bacteria</taxon>
        <taxon>Bacillati</taxon>
        <taxon>Actinomycetota</taxon>
        <taxon>Actinomycetes</taxon>
        <taxon>Kitasatosporales</taxon>
        <taxon>Streptomycetaceae</taxon>
        <taxon>Streptomyces</taxon>
    </lineage>
</organism>
<dbReference type="SUPFAM" id="SSF160964">
    <property type="entry name" value="MalF N-terminal region-like"/>
    <property type="match status" value="1"/>
</dbReference>
<dbReference type="InterPro" id="IPR035277">
    <property type="entry name" value="MalF_N"/>
</dbReference>
<name>A0A6G3X720_9ACTN</name>
<dbReference type="Gene3D" id="1.20.58.370">
    <property type="entry name" value="MalF N-terminal region-like"/>
    <property type="match status" value="1"/>
</dbReference>
<feature type="region of interest" description="Disordered" evidence="1">
    <location>
        <begin position="1"/>
        <end position="35"/>
    </location>
</feature>
<gene>
    <name evidence="3" type="ORF">G3M58_44495</name>
</gene>
<evidence type="ECO:0000256" key="1">
    <source>
        <dbReference type="SAM" id="MobiDB-lite"/>
    </source>
</evidence>
<sequence length="77" mass="7953">MTTATAGGAGSAPPADDTHPRPSPPPDPKRSRRSVTGTRKVIAAAFLLPALVLLGALVLYPIGYSVYRSFFDQAGTG</sequence>
<reference evidence="3" key="1">
    <citation type="submission" date="2020-01" db="EMBL/GenBank/DDBJ databases">
        <title>Insect and environment-associated Actinomycetes.</title>
        <authorList>
            <person name="Currrie C."/>
            <person name="Chevrette M."/>
            <person name="Carlson C."/>
            <person name="Stubbendieck R."/>
            <person name="Wendt-Pienkowski E."/>
        </authorList>
    </citation>
    <scope>NUCLEOTIDE SEQUENCE</scope>
    <source>
        <strain evidence="3">SID7499</strain>
    </source>
</reference>
<keyword evidence="2" id="KW-1133">Transmembrane helix</keyword>
<protein>
    <submittedName>
        <fullName evidence="3">Sugar ABC transporter permease</fullName>
    </submittedName>
</protein>
<feature type="transmembrane region" description="Helical" evidence="2">
    <location>
        <begin position="41"/>
        <end position="62"/>
    </location>
</feature>
<proteinExistence type="predicted"/>
<keyword evidence="2" id="KW-0472">Membrane</keyword>